<dbReference type="SUPFAM" id="SSF102741">
    <property type="entry name" value="Obg GTP-binding protein C-terminal domain"/>
    <property type="match status" value="1"/>
</dbReference>
<dbReference type="InterPro" id="IPR045086">
    <property type="entry name" value="OBG_GTPase"/>
</dbReference>
<dbReference type="SUPFAM" id="SSF82051">
    <property type="entry name" value="Obg GTP-binding protein N-terminal domain"/>
    <property type="match status" value="1"/>
</dbReference>
<dbReference type="NCBIfam" id="NF008956">
    <property type="entry name" value="PRK12299.1"/>
    <property type="match status" value="1"/>
</dbReference>
<feature type="binding site" evidence="9">
    <location>
        <begin position="214"/>
        <end position="217"/>
    </location>
    <ligand>
        <name>GTP</name>
        <dbReference type="ChEBI" id="CHEBI:37565"/>
    </ligand>
</feature>
<dbReference type="GO" id="GO:0005737">
    <property type="term" value="C:cytoplasm"/>
    <property type="evidence" value="ECO:0007669"/>
    <property type="project" value="UniProtKB-SubCell"/>
</dbReference>
<evidence type="ECO:0000256" key="4">
    <source>
        <dbReference type="ARBA" id="ARBA00022723"/>
    </source>
</evidence>
<evidence type="ECO:0000256" key="6">
    <source>
        <dbReference type="ARBA" id="ARBA00022801"/>
    </source>
</evidence>
<sequence>MSMFVDQIKIQVKAGKGGDGMVAFRREKYVPNGGPAGGDGGHGGSIILKVNKGLRTLMDFRYHRIFKAKAGQNGMIKGKYGRAAENLYIDVPEGTTVTDADTGEVLGDLTEDNQELVVAHGGRGGRGNIHFASPKNPAPEIAENGEPGEERNLNLELKVLADVGLVGFPSVGKSTLLSTVTSAKPKIAEYHFTTLVPNLGMVQLDDGRDFVMADLPGLIEGASQGIGLGIQFLRHVERTRVILHLIDMSGVEERDPYEDFLKINDELKKYDPDLLKRPQIIVGSKMDMPDAAENLAKFKAKIEKDYAPLVQAPQVMAISSITHEGLQDLMQATADLLDKTPHFETKAEKEMVANHSEYRFDDGEDTPAFTISRDSDATWVLSGDKLEKLFKMTNLDHDESLLRFTRQLRGMGVDDALRERGAKDGDLVRIDDFVFEFYA</sequence>
<feature type="binding site" evidence="9">
    <location>
        <position position="174"/>
    </location>
    <ligand>
        <name>Mg(2+)</name>
        <dbReference type="ChEBI" id="CHEBI:18420"/>
    </ligand>
</feature>
<dbReference type="PROSITE" id="PS51881">
    <property type="entry name" value="OCT"/>
    <property type="match status" value="1"/>
</dbReference>
<gene>
    <name evidence="9" type="primary">obg</name>
    <name evidence="13" type="ORF">FC64_GL000598</name>
</gene>
<comment type="cofactor">
    <cofactor evidence="1 9">
        <name>Mg(2+)</name>
        <dbReference type="ChEBI" id="CHEBI:18420"/>
    </cofactor>
</comment>
<dbReference type="GO" id="GO:0000287">
    <property type="term" value="F:magnesium ion binding"/>
    <property type="evidence" value="ECO:0007669"/>
    <property type="project" value="InterPro"/>
</dbReference>
<evidence type="ECO:0000256" key="8">
    <source>
        <dbReference type="ARBA" id="ARBA00023134"/>
    </source>
</evidence>
<dbReference type="NCBIfam" id="NF008955">
    <property type="entry name" value="PRK12297.1"/>
    <property type="match status" value="1"/>
</dbReference>
<keyword evidence="3 9" id="KW-0963">Cytoplasm</keyword>
<evidence type="ECO:0000256" key="3">
    <source>
        <dbReference type="ARBA" id="ARBA00022490"/>
    </source>
</evidence>
<evidence type="ECO:0000313" key="14">
    <source>
        <dbReference type="Proteomes" id="UP000051291"/>
    </source>
</evidence>
<keyword evidence="5 9" id="KW-0547">Nucleotide-binding</keyword>
<evidence type="ECO:0000256" key="9">
    <source>
        <dbReference type="HAMAP-Rule" id="MF_01454"/>
    </source>
</evidence>
<evidence type="ECO:0000256" key="7">
    <source>
        <dbReference type="ARBA" id="ARBA00022842"/>
    </source>
</evidence>
<evidence type="ECO:0000259" key="10">
    <source>
        <dbReference type="PROSITE" id="PS51710"/>
    </source>
</evidence>
<dbReference type="PROSITE" id="PS00905">
    <property type="entry name" value="GTP1_OBG"/>
    <property type="match status" value="1"/>
</dbReference>
<dbReference type="Pfam" id="PF01926">
    <property type="entry name" value="MMR_HSR1"/>
    <property type="match status" value="1"/>
</dbReference>
<dbReference type="PROSITE" id="PS51710">
    <property type="entry name" value="G_OBG"/>
    <property type="match status" value="1"/>
</dbReference>
<evidence type="ECO:0000259" key="12">
    <source>
        <dbReference type="PROSITE" id="PS51883"/>
    </source>
</evidence>
<comment type="subunit">
    <text evidence="9">Monomer.</text>
</comment>
<organism evidence="13 14">
    <name type="scientific">Ligilactobacillus araffinosus DSM 20653</name>
    <dbReference type="NCBI Taxonomy" id="1423820"/>
    <lineage>
        <taxon>Bacteria</taxon>
        <taxon>Bacillati</taxon>
        <taxon>Bacillota</taxon>
        <taxon>Bacilli</taxon>
        <taxon>Lactobacillales</taxon>
        <taxon>Lactobacillaceae</taxon>
        <taxon>Ligilactobacillus</taxon>
    </lineage>
</organism>
<dbReference type="InterPro" id="IPR036726">
    <property type="entry name" value="GTP1_OBG_dom_sf"/>
</dbReference>
<dbReference type="InterPro" id="IPR027417">
    <property type="entry name" value="P-loop_NTPase"/>
</dbReference>
<protein>
    <recommendedName>
        <fullName evidence="9">GTPase Obg</fullName>
        <ecNumber evidence="9">3.6.5.-</ecNumber>
    </recommendedName>
    <alternativeName>
        <fullName evidence="9">GTP-binding protein Obg</fullName>
    </alternativeName>
</protein>
<dbReference type="InterPro" id="IPR006073">
    <property type="entry name" value="GTP-bd"/>
</dbReference>
<accession>A0A0R1ZRC4</accession>
<dbReference type="NCBIfam" id="TIGR03595">
    <property type="entry name" value="Obg_CgtA_exten"/>
    <property type="match status" value="1"/>
</dbReference>
<dbReference type="PROSITE" id="PS51883">
    <property type="entry name" value="OBG"/>
    <property type="match status" value="1"/>
</dbReference>
<dbReference type="NCBIfam" id="NF008954">
    <property type="entry name" value="PRK12296.1"/>
    <property type="match status" value="1"/>
</dbReference>
<evidence type="ECO:0000256" key="5">
    <source>
        <dbReference type="ARBA" id="ARBA00022741"/>
    </source>
</evidence>
<comment type="similarity">
    <text evidence="2 9">Belongs to the TRAFAC class OBG-HflX-like GTPase superfamily. OBG GTPase family.</text>
</comment>
<keyword evidence="14" id="KW-1185">Reference proteome</keyword>
<dbReference type="EMBL" id="AYYZ01000004">
    <property type="protein sequence ID" value="KRM53315.1"/>
    <property type="molecule type" value="Genomic_DNA"/>
</dbReference>
<dbReference type="EC" id="3.6.5.-" evidence="9"/>
<dbReference type="PANTHER" id="PTHR11702">
    <property type="entry name" value="DEVELOPMENTALLY REGULATED GTP-BINDING PROTEIN-RELATED"/>
    <property type="match status" value="1"/>
</dbReference>
<evidence type="ECO:0000259" key="11">
    <source>
        <dbReference type="PROSITE" id="PS51881"/>
    </source>
</evidence>
<dbReference type="GO" id="GO:0003924">
    <property type="term" value="F:GTPase activity"/>
    <property type="evidence" value="ECO:0007669"/>
    <property type="project" value="UniProtKB-UniRule"/>
</dbReference>
<evidence type="ECO:0000256" key="2">
    <source>
        <dbReference type="ARBA" id="ARBA00007699"/>
    </source>
</evidence>
<keyword evidence="7 9" id="KW-0460">Magnesium</keyword>
<dbReference type="InterPro" id="IPR036346">
    <property type="entry name" value="GTP-bd_prot_GTP1/OBG_C_sf"/>
</dbReference>
<keyword evidence="4 9" id="KW-0479">Metal-binding</keyword>
<dbReference type="InterPro" id="IPR014100">
    <property type="entry name" value="GTP-bd_Obg/CgtA"/>
</dbReference>
<dbReference type="Pfam" id="PF09269">
    <property type="entry name" value="DUF1967"/>
    <property type="match status" value="1"/>
</dbReference>
<dbReference type="NCBIfam" id="TIGR02729">
    <property type="entry name" value="Obg_CgtA"/>
    <property type="match status" value="1"/>
</dbReference>
<dbReference type="CDD" id="cd01898">
    <property type="entry name" value="Obg"/>
    <property type="match status" value="1"/>
</dbReference>
<dbReference type="Gene3D" id="3.30.300.350">
    <property type="entry name" value="GTP-binding protein OBG, C-terminal domain"/>
    <property type="match status" value="1"/>
</dbReference>
<dbReference type="PANTHER" id="PTHR11702:SF31">
    <property type="entry name" value="MITOCHONDRIAL RIBOSOME-ASSOCIATED GTPASE 2"/>
    <property type="match status" value="1"/>
</dbReference>
<dbReference type="SUPFAM" id="SSF52540">
    <property type="entry name" value="P-loop containing nucleoside triphosphate hydrolases"/>
    <property type="match status" value="1"/>
</dbReference>
<evidence type="ECO:0000313" key="13">
    <source>
        <dbReference type="EMBL" id="KRM53315.1"/>
    </source>
</evidence>
<dbReference type="PRINTS" id="PR00326">
    <property type="entry name" value="GTP1OBG"/>
</dbReference>
<keyword evidence="8 9" id="KW-0342">GTP-binding</keyword>
<dbReference type="Gene3D" id="2.70.210.12">
    <property type="entry name" value="GTP1/OBG domain"/>
    <property type="match status" value="1"/>
</dbReference>
<name>A0A0R1ZRC4_9LACO</name>
<dbReference type="InterPro" id="IPR006169">
    <property type="entry name" value="GTP1_OBG_dom"/>
</dbReference>
<dbReference type="FunFam" id="2.70.210.12:FF:000001">
    <property type="entry name" value="GTPase Obg"/>
    <property type="match status" value="1"/>
</dbReference>
<proteinExistence type="inferred from homology"/>
<feature type="binding site" evidence="9">
    <location>
        <begin position="284"/>
        <end position="287"/>
    </location>
    <ligand>
        <name>GTP</name>
        <dbReference type="ChEBI" id="CHEBI:37565"/>
    </ligand>
</feature>
<dbReference type="GO" id="GO:0042254">
    <property type="term" value="P:ribosome biogenesis"/>
    <property type="evidence" value="ECO:0007669"/>
    <property type="project" value="UniProtKB-UniRule"/>
</dbReference>
<feature type="binding site" evidence="9">
    <location>
        <begin position="167"/>
        <end position="174"/>
    </location>
    <ligand>
        <name>GTP</name>
        <dbReference type="ChEBI" id="CHEBI:37565"/>
    </ligand>
</feature>
<dbReference type="GO" id="GO:0005525">
    <property type="term" value="F:GTP binding"/>
    <property type="evidence" value="ECO:0007669"/>
    <property type="project" value="UniProtKB-UniRule"/>
</dbReference>
<feature type="binding site" evidence="9">
    <location>
        <begin position="192"/>
        <end position="196"/>
    </location>
    <ligand>
        <name>GTP</name>
        <dbReference type="ChEBI" id="CHEBI:37565"/>
    </ligand>
</feature>
<comment type="caution">
    <text evidence="13">The sequence shown here is derived from an EMBL/GenBank/DDBJ whole genome shotgun (WGS) entry which is preliminary data.</text>
</comment>
<comment type="subcellular location">
    <subcellularLocation>
        <location evidence="9">Cytoplasm</location>
    </subcellularLocation>
</comment>
<dbReference type="PIRSF" id="PIRSF002401">
    <property type="entry name" value="GTP_bd_Obg/CgtA"/>
    <property type="match status" value="1"/>
</dbReference>
<feature type="domain" description="OBG-type G" evidence="10">
    <location>
        <begin position="161"/>
        <end position="338"/>
    </location>
</feature>
<dbReference type="Pfam" id="PF01018">
    <property type="entry name" value="GTP1_OBG"/>
    <property type="match status" value="1"/>
</dbReference>
<feature type="binding site" evidence="9">
    <location>
        <position position="194"/>
    </location>
    <ligand>
        <name>Mg(2+)</name>
        <dbReference type="ChEBI" id="CHEBI:18420"/>
    </ligand>
</feature>
<reference evidence="13 14" key="1">
    <citation type="journal article" date="2015" name="Genome Announc.">
        <title>Expanding the biotechnology potential of lactobacilli through comparative genomics of 213 strains and associated genera.</title>
        <authorList>
            <person name="Sun Z."/>
            <person name="Harris H.M."/>
            <person name="McCann A."/>
            <person name="Guo C."/>
            <person name="Argimon S."/>
            <person name="Zhang W."/>
            <person name="Yang X."/>
            <person name="Jeffery I.B."/>
            <person name="Cooney J.C."/>
            <person name="Kagawa T.F."/>
            <person name="Liu W."/>
            <person name="Song Y."/>
            <person name="Salvetti E."/>
            <person name="Wrobel A."/>
            <person name="Rasinkangas P."/>
            <person name="Parkhill J."/>
            <person name="Rea M.C."/>
            <person name="O'Sullivan O."/>
            <person name="Ritari J."/>
            <person name="Douillard F.P."/>
            <person name="Paul Ross R."/>
            <person name="Yang R."/>
            <person name="Briner A.E."/>
            <person name="Felis G.E."/>
            <person name="de Vos W.M."/>
            <person name="Barrangou R."/>
            <person name="Klaenhammer T.R."/>
            <person name="Caufield P.W."/>
            <person name="Cui Y."/>
            <person name="Zhang H."/>
            <person name="O'Toole P.W."/>
        </authorList>
    </citation>
    <scope>NUCLEOTIDE SEQUENCE [LARGE SCALE GENOMIC DNA]</scope>
    <source>
        <strain evidence="13 14">DSM 20653</strain>
    </source>
</reference>
<dbReference type="STRING" id="1423820.FC64_GL000598"/>
<feature type="binding site" evidence="9">
    <location>
        <begin position="319"/>
        <end position="321"/>
    </location>
    <ligand>
        <name>GTP</name>
        <dbReference type="ChEBI" id="CHEBI:37565"/>
    </ligand>
</feature>
<dbReference type="HAMAP" id="MF_01454">
    <property type="entry name" value="GTPase_Obg"/>
    <property type="match status" value="1"/>
</dbReference>
<feature type="domain" description="OCT" evidence="11">
    <location>
        <begin position="361"/>
        <end position="439"/>
    </location>
</feature>
<dbReference type="InterPro" id="IPR015349">
    <property type="entry name" value="OCT_dom"/>
</dbReference>
<dbReference type="Proteomes" id="UP000051291">
    <property type="component" value="Unassembled WGS sequence"/>
</dbReference>
<dbReference type="AlphaFoldDB" id="A0A0R1ZRC4"/>
<dbReference type="Gene3D" id="3.40.50.300">
    <property type="entry name" value="P-loop containing nucleotide triphosphate hydrolases"/>
    <property type="match status" value="1"/>
</dbReference>
<feature type="domain" description="Obg" evidence="12">
    <location>
        <begin position="2"/>
        <end position="160"/>
    </location>
</feature>
<keyword evidence="6 9" id="KW-0378">Hydrolase</keyword>
<evidence type="ECO:0000256" key="1">
    <source>
        <dbReference type="ARBA" id="ARBA00001946"/>
    </source>
</evidence>
<dbReference type="PATRIC" id="fig|1423820.4.peg.606"/>
<dbReference type="InterPro" id="IPR006074">
    <property type="entry name" value="GTP1-OBG_CS"/>
</dbReference>
<comment type="function">
    <text evidence="9">An essential GTPase which binds GTP, GDP and possibly (p)ppGpp with moderate affinity, with high nucleotide exchange rates and a fairly low GTP hydrolysis rate. Plays a role in control of the cell cycle, stress response, ribosome biogenesis and in those bacteria that undergo differentiation, in morphogenesis control.</text>
</comment>
<dbReference type="InterPro" id="IPR031167">
    <property type="entry name" value="G_OBG"/>
</dbReference>